<dbReference type="InterPro" id="IPR036772">
    <property type="entry name" value="SRCR-like_dom_sf"/>
</dbReference>
<gene>
    <name evidence="3" type="ORF">CHLNCDRAFT_133053</name>
</gene>
<dbReference type="AlphaFoldDB" id="E1Z290"/>
<dbReference type="KEGG" id="cvr:CHLNCDRAFT_133053"/>
<protein>
    <recommendedName>
        <fullName evidence="2">SRCR domain-containing protein</fullName>
    </recommendedName>
</protein>
<dbReference type="Pfam" id="PF00530">
    <property type="entry name" value="SRCR"/>
    <property type="match status" value="1"/>
</dbReference>
<dbReference type="SUPFAM" id="SSF56487">
    <property type="entry name" value="SRCR-like"/>
    <property type="match status" value="1"/>
</dbReference>
<dbReference type="Gene3D" id="3.10.250.10">
    <property type="entry name" value="SRCR-like domain"/>
    <property type="match status" value="1"/>
</dbReference>
<dbReference type="Proteomes" id="UP000008141">
    <property type="component" value="Unassembled WGS sequence"/>
</dbReference>
<dbReference type="EMBL" id="GL433835">
    <property type="protein sequence ID" value="EFN59619.1"/>
    <property type="molecule type" value="Genomic_DNA"/>
</dbReference>
<dbReference type="PROSITE" id="PS50287">
    <property type="entry name" value="SRCR_2"/>
    <property type="match status" value="1"/>
</dbReference>
<feature type="domain" description="SRCR" evidence="2">
    <location>
        <begin position="1"/>
        <end position="39"/>
    </location>
</feature>
<name>E1Z290_CHLVA</name>
<dbReference type="RefSeq" id="XP_005851721.1">
    <property type="nucleotide sequence ID" value="XM_005851659.1"/>
</dbReference>
<dbReference type="GO" id="GO:0016020">
    <property type="term" value="C:membrane"/>
    <property type="evidence" value="ECO:0007669"/>
    <property type="project" value="InterPro"/>
</dbReference>
<accession>E1Z290</accession>
<sequence>MENGASSHQGRVEVLVNGSYLTTCGDYFGPRAAAVVCHEGQKHWLGLIGDVAVLQPPDTFGLVPNDATEVLRLYRDNYCDLGDRDLFDDVLNILW</sequence>
<keyword evidence="1" id="KW-1015">Disulfide bond</keyword>
<dbReference type="InParanoid" id="E1Z290"/>
<keyword evidence="4" id="KW-1185">Reference proteome</keyword>
<proteinExistence type="predicted"/>
<evidence type="ECO:0000313" key="3">
    <source>
        <dbReference type="EMBL" id="EFN59619.1"/>
    </source>
</evidence>
<dbReference type="GeneID" id="17359288"/>
<reference evidence="3 4" key="1">
    <citation type="journal article" date="2010" name="Plant Cell">
        <title>The Chlorella variabilis NC64A genome reveals adaptation to photosymbiosis, coevolution with viruses, and cryptic sex.</title>
        <authorList>
            <person name="Blanc G."/>
            <person name="Duncan G."/>
            <person name="Agarkova I."/>
            <person name="Borodovsky M."/>
            <person name="Gurnon J."/>
            <person name="Kuo A."/>
            <person name="Lindquist E."/>
            <person name="Lucas S."/>
            <person name="Pangilinan J."/>
            <person name="Polle J."/>
            <person name="Salamov A."/>
            <person name="Terry A."/>
            <person name="Yamada T."/>
            <person name="Dunigan D.D."/>
            <person name="Grigoriev I.V."/>
            <person name="Claverie J.M."/>
            <person name="Van Etten J.L."/>
        </authorList>
    </citation>
    <scope>NUCLEOTIDE SEQUENCE [LARGE SCALE GENOMIC DNA]</scope>
    <source>
        <strain evidence="3 4">NC64A</strain>
    </source>
</reference>
<organism evidence="4">
    <name type="scientific">Chlorella variabilis</name>
    <name type="common">Green alga</name>
    <dbReference type="NCBI Taxonomy" id="554065"/>
    <lineage>
        <taxon>Eukaryota</taxon>
        <taxon>Viridiplantae</taxon>
        <taxon>Chlorophyta</taxon>
        <taxon>core chlorophytes</taxon>
        <taxon>Trebouxiophyceae</taxon>
        <taxon>Chlorellales</taxon>
        <taxon>Chlorellaceae</taxon>
        <taxon>Chlorella clade</taxon>
        <taxon>Chlorella</taxon>
    </lineage>
</organism>
<evidence type="ECO:0000313" key="4">
    <source>
        <dbReference type="Proteomes" id="UP000008141"/>
    </source>
</evidence>
<evidence type="ECO:0000256" key="1">
    <source>
        <dbReference type="ARBA" id="ARBA00023157"/>
    </source>
</evidence>
<dbReference type="InterPro" id="IPR001190">
    <property type="entry name" value="SRCR"/>
</dbReference>
<evidence type="ECO:0000259" key="2">
    <source>
        <dbReference type="PROSITE" id="PS50287"/>
    </source>
</evidence>